<dbReference type="GO" id="GO:0006289">
    <property type="term" value="P:nucleotide-excision repair"/>
    <property type="evidence" value="ECO:0007669"/>
    <property type="project" value="TreeGrafter"/>
</dbReference>
<dbReference type="eggNOG" id="ENOG502SBIR">
    <property type="taxonomic scope" value="Eukaryota"/>
</dbReference>
<dbReference type="InterPro" id="IPR012340">
    <property type="entry name" value="NA-bd_OB-fold"/>
</dbReference>
<evidence type="ECO:0000256" key="1">
    <source>
        <dbReference type="ARBA" id="ARBA00004123"/>
    </source>
</evidence>
<dbReference type="AlphaFoldDB" id="G1X6C3"/>
<dbReference type="Gene3D" id="2.40.50.140">
    <property type="entry name" value="Nucleic acid-binding proteins"/>
    <property type="match status" value="1"/>
</dbReference>
<dbReference type="GO" id="GO:0003684">
    <property type="term" value="F:damaged DNA binding"/>
    <property type="evidence" value="ECO:0007669"/>
    <property type="project" value="TreeGrafter"/>
</dbReference>
<dbReference type="GO" id="GO:0006298">
    <property type="term" value="P:mismatch repair"/>
    <property type="evidence" value="ECO:0007669"/>
    <property type="project" value="TreeGrafter"/>
</dbReference>
<dbReference type="GO" id="GO:0000724">
    <property type="term" value="P:double-strand break repair via homologous recombination"/>
    <property type="evidence" value="ECO:0007669"/>
    <property type="project" value="TreeGrafter"/>
</dbReference>
<dbReference type="EMBL" id="ADOT01000085">
    <property type="protein sequence ID" value="EGX51347.1"/>
    <property type="molecule type" value="Genomic_DNA"/>
</dbReference>
<dbReference type="InParanoid" id="G1X6C3"/>
<name>G1X6C3_ARTOA</name>
<dbReference type="CDD" id="cd04479">
    <property type="entry name" value="RPA3"/>
    <property type="match status" value="1"/>
</dbReference>
<accession>G1X6C3</accession>
<comment type="caution">
    <text evidence="4">The sequence shown here is derived from an EMBL/GenBank/DDBJ whole genome shotgun (WGS) entry which is preliminary data.</text>
</comment>
<proteinExistence type="inferred from homology"/>
<dbReference type="InterPro" id="IPR013970">
    <property type="entry name" value="Rfa2"/>
</dbReference>
<reference evidence="4 5" key="1">
    <citation type="journal article" date="2011" name="PLoS Pathog.">
        <title>Genomic and proteomic analyses of the fungus Arthrobotrys oligospora provide insights into nematode-trap formation.</title>
        <authorList>
            <person name="Yang J."/>
            <person name="Wang L."/>
            <person name="Ji X."/>
            <person name="Feng Y."/>
            <person name="Li X."/>
            <person name="Zou C."/>
            <person name="Xu J."/>
            <person name="Ren Y."/>
            <person name="Mi Q."/>
            <person name="Wu J."/>
            <person name="Liu S."/>
            <person name="Liu Y."/>
            <person name="Huang X."/>
            <person name="Wang H."/>
            <person name="Niu X."/>
            <person name="Li J."/>
            <person name="Liang L."/>
            <person name="Luo Y."/>
            <person name="Ji K."/>
            <person name="Zhou W."/>
            <person name="Yu Z."/>
            <person name="Li G."/>
            <person name="Liu Y."/>
            <person name="Li L."/>
            <person name="Qiao M."/>
            <person name="Feng L."/>
            <person name="Zhang K.-Q."/>
        </authorList>
    </citation>
    <scope>NUCLEOTIDE SEQUENCE [LARGE SCALE GENOMIC DNA]</scope>
    <source>
        <strain evidence="5">ATCC 24927 / CBS 115.81 / DSM 1491</strain>
    </source>
</reference>
<gene>
    <name evidence="4" type="ORF">AOL_s00054g417</name>
</gene>
<dbReference type="OrthoDB" id="188186at2759"/>
<dbReference type="Proteomes" id="UP000008784">
    <property type="component" value="Unassembled WGS sequence"/>
</dbReference>
<dbReference type="RefSeq" id="XP_011120035.1">
    <property type="nucleotide sequence ID" value="XM_011121733.1"/>
</dbReference>
<dbReference type="GO" id="GO:0005662">
    <property type="term" value="C:DNA replication factor A complex"/>
    <property type="evidence" value="ECO:0007669"/>
    <property type="project" value="TreeGrafter"/>
</dbReference>
<dbReference type="GO" id="GO:0006260">
    <property type="term" value="P:DNA replication"/>
    <property type="evidence" value="ECO:0007669"/>
    <property type="project" value="InterPro"/>
</dbReference>
<evidence type="ECO:0000313" key="4">
    <source>
        <dbReference type="EMBL" id="EGX51347.1"/>
    </source>
</evidence>
<dbReference type="SUPFAM" id="SSF50249">
    <property type="entry name" value="Nucleic acid-binding proteins"/>
    <property type="match status" value="1"/>
</dbReference>
<sequence>MSDHQTPRVNASYVSNFTGQNVRIAGKVLQIHGNSATIDAQGTVAIQLDAGTHIKTVGNVVEVIGKVNGDQSIKELFSSDFGPNVELSAIEAVVQATHTYRELFYDAKQ</sequence>
<organism evidence="4 5">
    <name type="scientific">Arthrobotrys oligospora (strain ATCC 24927 / CBS 115.81 / DSM 1491)</name>
    <name type="common">Nematode-trapping fungus</name>
    <name type="synonym">Didymozoophaga oligospora</name>
    <dbReference type="NCBI Taxonomy" id="756982"/>
    <lineage>
        <taxon>Eukaryota</taxon>
        <taxon>Fungi</taxon>
        <taxon>Dikarya</taxon>
        <taxon>Ascomycota</taxon>
        <taxon>Pezizomycotina</taxon>
        <taxon>Orbiliomycetes</taxon>
        <taxon>Orbiliales</taxon>
        <taxon>Orbiliaceae</taxon>
        <taxon>Orbilia</taxon>
        <taxon>Orbilia oligospora</taxon>
    </lineage>
</organism>
<comment type="similarity">
    <text evidence="2">Belongs to the replication factor A protein 3 family.</text>
</comment>
<keyword evidence="3" id="KW-0539">Nucleus</keyword>
<dbReference type="PANTHER" id="PTHR15114:SF1">
    <property type="entry name" value="REPLICATION PROTEIN A 14 KDA SUBUNIT"/>
    <property type="match status" value="1"/>
</dbReference>
<comment type="subcellular location">
    <subcellularLocation>
        <location evidence="1">Nucleus</location>
    </subcellularLocation>
</comment>
<dbReference type="STRING" id="756982.G1X6C3"/>
<dbReference type="GeneID" id="22890957"/>
<keyword evidence="5" id="KW-1185">Reference proteome</keyword>
<dbReference type="GO" id="GO:0035861">
    <property type="term" value="C:site of double-strand break"/>
    <property type="evidence" value="ECO:0007669"/>
    <property type="project" value="TreeGrafter"/>
</dbReference>
<dbReference type="GO" id="GO:0006284">
    <property type="term" value="P:base-excision repair"/>
    <property type="evidence" value="ECO:0007669"/>
    <property type="project" value="TreeGrafter"/>
</dbReference>
<dbReference type="Pfam" id="PF08661">
    <property type="entry name" value="Rep_fac-A_3"/>
    <property type="match status" value="1"/>
</dbReference>
<dbReference type="HOGENOM" id="CLU_141922_2_0_1"/>
<evidence type="ECO:0000256" key="3">
    <source>
        <dbReference type="ARBA" id="ARBA00023242"/>
    </source>
</evidence>
<dbReference type="OMA" id="HRYKEIF"/>
<dbReference type="GO" id="GO:0003697">
    <property type="term" value="F:single-stranded DNA binding"/>
    <property type="evidence" value="ECO:0007669"/>
    <property type="project" value="TreeGrafter"/>
</dbReference>
<evidence type="ECO:0000313" key="5">
    <source>
        <dbReference type="Proteomes" id="UP000008784"/>
    </source>
</evidence>
<dbReference type="PANTHER" id="PTHR15114">
    <property type="entry name" value="REPLICATION PROTEIN A3"/>
    <property type="match status" value="1"/>
</dbReference>
<evidence type="ECO:0008006" key="6">
    <source>
        <dbReference type="Google" id="ProtNLM"/>
    </source>
</evidence>
<evidence type="ECO:0000256" key="2">
    <source>
        <dbReference type="ARBA" id="ARBA00009761"/>
    </source>
</evidence>
<protein>
    <recommendedName>
        <fullName evidence="6">Replication factor A protein 3</fullName>
    </recommendedName>
</protein>